<keyword evidence="3" id="KW-1185">Reference proteome</keyword>
<dbReference type="RefSeq" id="WP_110334584.1">
    <property type="nucleotide sequence ID" value="NZ_JBHVKT010000008.1"/>
</dbReference>
<protein>
    <recommendedName>
        <fullName evidence="1">Zinc finger CGNR domain-containing protein</fullName>
    </recommendedName>
</protein>
<dbReference type="OrthoDB" id="3211108at2"/>
<dbReference type="SUPFAM" id="SSF160904">
    <property type="entry name" value="Jann2411-like"/>
    <property type="match status" value="1"/>
</dbReference>
<dbReference type="InterPro" id="IPR021005">
    <property type="entry name" value="Znf_CGNR"/>
</dbReference>
<dbReference type="Gene3D" id="1.10.3300.10">
    <property type="entry name" value="Jann2411-like domain"/>
    <property type="match status" value="1"/>
</dbReference>
<sequence>MTTAEWVFDGGRPCLHLVNTLRDRHRGGRELLTTPAALTEWLGLAGYGGRATAADLATALELREAVDRVSRAVSAGERPDRADVTVLNTVAASAPAPALRLDADGTPRRTVQGGTGRVTTALAMLAVDAIELVTTSPCVRICAADDCGLRFADSSPKRSRQWCSMARCGNRAKARAHYARRQR</sequence>
<evidence type="ECO:0000259" key="1">
    <source>
        <dbReference type="Pfam" id="PF11706"/>
    </source>
</evidence>
<dbReference type="Pfam" id="PF07336">
    <property type="entry name" value="ABATE"/>
    <property type="match status" value="1"/>
</dbReference>
<dbReference type="Pfam" id="PF11706">
    <property type="entry name" value="zf-CGNR"/>
    <property type="match status" value="1"/>
</dbReference>
<dbReference type="PANTHER" id="PTHR35525:SF3">
    <property type="entry name" value="BLL6575 PROTEIN"/>
    <property type="match status" value="1"/>
</dbReference>
<reference evidence="2 3" key="1">
    <citation type="submission" date="2016-07" db="EMBL/GenBank/DDBJ databases">
        <title>Draft genome sequence of Prauserella sp. YIM 121212, isolated from alkaline soil.</title>
        <authorList>
            <person name="Ruckert C."/>
            <person name="Albersmeier A."/>
            <person name="Jiang C.-L."/>
            <person name="Jiang Y."/>
            <person name="Kalinowski J."/>
            <person name="Schneider O."/>
            <person name="Winkler A."/>
            <person name="Zotchev S.B."/>
        </authorList>
    </citation>
    <scope>NUCLEOTIDE SEQUENCE [LARGE SCALE GENOMIC DNA]</scope>
    <source>
        <strain evidence="2 3">YIM 121212</strain>
    </source>
</reference>
<gene>
    <name evidence="2" type="ORF">BA062_03555</name>
</gene>
<feature type="domain" description="Zinc finger CGNR" evidence="1">
    <location>
        <begin position="139"/>
        <end position="181"/>
    </location>
</feature>
<evidence type="ECO:0000313" key="2">
    <source>
        <dbReference type="EMBL" id="PXY37708.1"/>
    </source>
</evidence>
<dbReference type="InterPro" id="IPR010852">
    <property type="entry name" value="ABATE"/>
</dbReference>
<organism evidence="2 3">
    <name type="scientific">Prauserella flavalba</name>
    <dbReference type="NCBI Taxonomy" id="1477506"/>
    <lineage>
        <taxon>Bacteria</taxon>
        <taxon>Bacillati</taxon>
        <taxon>Actinomycetota</taxon>
        <taxon>Actinomycetes</taxon>
        <taxon>Pseudonocardiales</taxon>
        <taxon>Pseudonocardiaceae</taxon>
        <taxon>Prauserella</taxon>
    </lineage>
</organism>
<dbReference type="EMBL" id="MASU01000002">
    <property type="protein sequence ID" value="PXY37708.1"/>
    <property type="molecule type" value="Genomic_DNA"/>
</dbReference>
<accession>A0A318LY76</accession>
<comment type="caution">
    <text evidence="2">The sequence shown here is derived from an EMBL/GenBank/DDBJ whole genome shotgun (WGS) entry which is preliminary data.</text>
</comment>
<evidence type="ECO:0000313" key="3">
    <source>
        <dbReference type="Proteomes" id="UP000247892"/>
    </source>
</evidence>
<dbReference type="AlphaFoldDB" id="A0A318LY76"/>
<name>A0A318LY76_9PSEU</name>
<proteinExistence type="predicted"/>
<dbReference type="Proteomes" id="UP000247892">
    <property type="component" value="Unassembled WGS sequence"/>
</dbReference>
<dbReference type="InterPro" id="IPR023286">
    <property type="entry name" value="ABATE_dom_sf"/>
</dbReference>
<dbReference type="PANTHER" id="PTHR35525">
    <property type="entry name" value="BLL6575 PROTEIN"/>
    <property type="match status" value="1"/>
</dbReference>